<proteinExistence type="predicted"/>
<dbReference type="RefSeq" id="WP_092793654.1">
    <property type="nucleotide sequence ID" value="NZ_FOPC01000014.1"/>
</dbReference>
<keyword evidence="1" id="KW-0472">Membrane</keyword>
<keyword evidence="1" id="KW-0812">Transmembrane</keyword>
<evidence type="ECO:0000313" key="2">
    <source>
        <dbReference type="EMBL" id="SFH04283.1"/>
    </source>
</evidence>
<name>A0A1I2WSG5_9BACT</name>
<evidence type="ECO:0000256" key="1">
    <source>
        <dbReference type="SAM" id="Phobius"/>
    </source>
</evidence>
<organism evidence="2 3">
    <name type="scientific">Algoriphagus hitonicola</name>
    <dbReference type="NCBI Taxonomy" id="435880"/>
    <lineage>
        <taxon>Bacteria</taxon>
        <taxon>Pseudomonadati</taxon>
        <taxon>Bacteroidota</taxon>
        <taxon>Cytophagia</taxon>
        <taxon>Cytophagales</taxon>
        <taxon>Cyclobacteriaceae</taxon>
        <taxon>Algoriphagus</taxon>
    </lineage>
</organism>
<reference evidence="3" key="1">
    <citation type="submission" date="2016-10" db="EMBL/GenBank/DDBJ databases">
        <authorList>
            <person name="Varghese N."/>
            <person name="Submissions S."/>
        </authorList>
    </citation>
    <scope>NUCLEOTIDE SEQUENCE [LARGE SCALE GENOMIC DNA]</scope>
    <source>
        <strain evidence="3">DSM 19315</strain>
    </source>
</reference>
<evidence type="ECO:0000313" key="3">
    <source>
        <dbReference type="Proteomes" id="UP000199642"/>
    </source>
</evidence>
<dbReference type="EMBL" id="FOPC01000014">
    <property type="protein sequence ID" value="SFH04283.1"/>
    <property type="molecule type" value="Genomic_DNA"/>
</dbReference>
<dbReference type="AlphaFoldDB" id="A0A1I2WSG5"/>
<keyword evidence="3" id="KW-1185">Reference proteome</keyword>
<sequence>MGQKKCPHCGKWSSWNMNLTDRCEHCGQPLGGKDLENQERREQEQLKNKEDWLFAIKETDSSFVASLKKIGNFFYTIFMAIISFILWLIAALPG</sequence>
<feature type="transmembrane region" description="Helical" evidence="1">
    <location>
        <begin position="73"/>
        <end position="92"/>
    </location>
</feature>
<accession>A0A1I2WSG5</accession>
<dbReference type="Proteomes" id="UP000199642">
    <property type="component" value="Unassembled WGS sequence"/>
</dbReference>
<dbReference type="STRING" id="435880.SAMN04487988_11432"/>
<protein>
    <submittedName>
        <fullName evidence="2">Uncharacterized protein</fullName>
    </submittedName>
</protein>
<gene>
    <name evidence="2" type="ORF">SAMN04487988_11432</name>
</gene>
<keyword evidence="1" id="KW-1133">Transmembrane helix</keyword>
<dbReference type="OrthoDB" id="772995at2"/>